<dbReference type="PANTHER" id="PTHR10978">
    <property type="entry name" value="SUCCINATE DEHYDROGENASE CYTOCHROME B560 SUBUNIT"/>
    <property type="match status" value="1"/>
</dbReference>
<dbReference type="EMBL" id="JBHRTN010000004">
    <property type="protein sequence ID" value="MFC3123912.1"/>
    <property type="molecule type" value="Genomic_DNA"/>
</dbReference>
<dbReference type="NCBIfam" id="TIGR02970">
    <property type="entry name" value="succ_dehyd_cytB"/>
    <property type="match status" value="1"/>
</dbReference>
<comment type="subunit">
    <text evidence="12">Part of an enzyme complex containing four subunits: a flavoprotein, an iron-sulfur protein, plus two membrane-anchoring proteins, SdhC and SdhD. The complex can form homotrimers.</text>
</comment>
<dbReference type="InterPro" id="IPR034804">
    <property type="entry name" value="SQR/QFR_C/D"/>
</dbReference>
<dbReference type="PROSITE" id="PS01001">
    <property type="entry name" value="SDH_CYT_2"/>
    <property type="match status" value="1"/>
</dbReference>
<keyword evidence="9 13" id="KW-1133">Transmembrane helix</keyword>
<dbReference type="Proteomes" id="UP001595593">
    <property type="component" value="Unassembled WGS sequence"/>
</dbReference>
<evidence type="ECO:0000256" key="8">
    <source>
        <dbReference type="ARBA" id="ARBA00022723"/>
    </source>
</evidence>
<feature type="transmembrane region" description="Helical" evidence="13">
    <location>
        <begin position="77"/>
        <end position="99"/>
    </location>
</feature>
<dbReference type="Pfam" id="PF01127">
    <property type="entry name" value="Sdh_cyt"/>
    <property type="match status" value="1"/>
</dbReference>
<evidence type="ECO:0000313" key="14">
    <source>
        <dbReference type="EMBL" id="MFC3123912.1"/>
    </source>
</evidence>
<keyword evidence="11 13" id="KW-0472">Membrane</keyword>
<sequence>MSKIKDSREATFIGRRTDGSTLRRPLSPHLQVYDMVQITSGLSIANRITGCAWTVGLIFMVWWLVAAAAGPQAFANVQWFLSSFLGILILLGMTAAAWFHTLGGIRHLVWDAGFAYDLPSTHRSGQAVMIGTGVMTVLTWLVAIIAWA</sequence>
<keyword evidence="6" id="KW-0349">Heme</keyword>
<dbReference type="CDD" id="cd03499">
    <property type="entry name" value="SQR_TypeC_SdhC"/>
    <property type="match status" value="1"/>
</dbReference>
<evidence type="ECO:0000256" key="2">
    <source>
        <dbReference type="ARBA" id="ARBA00004050"/>
    </source>
</evidence>
<evidence type="ECO:0000256" key="11">
    <source>
        <dbReference type="ARBA" id="ARBA00023136"/>
    </source>
</evidence>
<evidence type="ECO:0000256" key="3">
    <source>
        <dbReference type="ARBA" id="ARBA00004141"/>
    </source>
</evidence>
<keyword evidence="10" id="KW-0408">Iron</keyword>
<dbReference type="PANTHER" id="PTHR10978:SF5">
    <property type="entry name" value="SUCCINATE DEHYDROGENASE CYTOCHROME B560 SUBUNIT, MITOCHONDRIAL"/>
    <property type="match status" value="1"/>
</dbReference>
<comment type="subcellular location">
    <subcellularLocation>
        <location evidence="3">Membrane</location>
        <topology evidence="3">Multi-pass membrane protein</topology>
    </subcellularLocation>
</comment>
<dbReference type="RefSeq" id="WP_379593260.1">
    <property type="nucleotide sequence ID" value="NZ_JBHRTN010000004.1"/>
</dbReference>
<comment type="similarity">
    <text evidence="4">Belongs to the cytochrome b560 family.</text>
</comment>
<dbReference type="PIRSF" id="PIRSF000178">
    <property type="entry name" value="SDH_cyt_b560"/>
    <property type="match status" value="1"/>
</dbReference>
<dbReference type="Gene3D" id="1.20.1300.10">
    <property type="entry name" value="Fumarate reductase/succinate dehydrogenase, transmembrane subunit"/>
    <property type="match status" value="1"/>
</dbReference>
<keyword evidence="7 13" id="KW-0812">Transmembrane</keyword>
<protein>
    <recommendedName>
        <fullName evidence="5">Succinate dehydrogenase cytochrome b556 subunit</fullName>
    </recommendedName>
</protein>
<feature type="transmembrane region" description="Helical" evidence="13">
    <location>
        <begin position="44"/>
        <end position="65"/>
    </location>
</feature>
<comment type="caution">
    <text evidence="14">The sequence shown here is derived from an EMBL/GenBank/DDBJ whole genome shotgun (WGS) entry which is preliminary data.</text>
</comment>
<dbReference type="InterPro" id="IPR018495">
    <property type="entry name" value="Succ_DH_cyt_bsu_CS"/>
</dbReference>
<keyword evidence="15" id="KW-1185">Reference proteome</keyword>
<comment type="cofactor">
    <cofactor evidence="1">
        <name>heme</name>
        <dbReference type="ChEBI" id="CHEBI:30413"/>
    </cofactor>
</comment>
<evidence type="ECO:0000256" key="12">
    <source>
        <dbReference type="ARBA" id="ARBA00025912"/>
    </source>
</evidence>
<proteinExistence type="inferred from homology"/>
<accession>A0ABV7G049</accession>
<gene>
    <name evidence="14" type="primary">sdhC</name>
    <name evidence="14" type="ORF">ACFOD4_02470</name>
</gene>
<dbReference type="InterPro" id="IPR000701">
    <property type="entry name" value="SuccDH_FuR_B_TM-su"/>
</dbReference>
<reference evidence="15" key="1">
    <citation type="journal article" date="2019" name="Int. J. Syst. Evol. Microbiol.">
        <title>The Global Catalogue of Microorganisms (GCM) 10K type strain sequencing project: providing services to taxonomists for standard genome sequencing and annotation.</title>
        <authorList>
            <consortium name="The Broad Institute Genomics Platform"/>
            <consortium name="The Broad Institute Genome Sequencing Center for Infectious Disease"/>
            <person name="Wu L."/>
            <person name="Ma J."/>
        </authorList>
    </citation>
    <scope>NUCLEOTIDE SEQUENCE [LARGE SCALE GENOMIC DNA]</scope>
    <source>
        <strain evidence="15">KCTC 52094</strain>
    </source>
</reference>
<evidence type="ECO:0000313" key="15">
    <source>
        <dbReference type="Proteomes" id="UP001595593"/>
    </source>
</evidence>
<evidence type="ECO:0000256" key="9">
    <source>
        <dbReference type="ARBA" id="ARBA00022989"/>
    </source>
</evidence>
<evidence type="ECO:0000256" key="6">
    <source>
        <dbReference type="ARBA" id="ARBA00022617"/>
    </source>
</evidence>
<evidence type="ECO:0000256" key="5">
    <source>
        <dbReference type="ARBA" id="ARBA00020076"/>
    </source>
</evidence>
<evidence type="ECO:0000256" key="4">
    <source>
        <dbReference type="ARBA" id="ARBA00007244"/>
    </source>
</evidence>
<keyword evidence="8" id="KW-0479">Metal-binding</keyword>
<name>A0ABV7G049_9PROT</name>
<evidence type="ECO:0000256" key="10">
    <source>
        <dbReference type="ARBA" id="ARBA00023004"/>
    </source>
</evidence>
<evidence type="ECO:0000256" key="13">
    <source>
        <dbReference type="SAM" id="Phobius"/>
    </source>
</evidence>
<organism evidence="14 15">
    <name type="scientific">Teichococcus globiformis</name>
    <dbReference type="NCBI Taxonomy" id="2307229"/>
    <lineage>
        <taxon>Bacteria</taxon>
        <taxon>Pseudomonadati</taxon>
        <taxon>Pseudomonadota</taxon>
        <taxon>Alphaproteobacteria</taxon>
        <taxon>Acetobacterales</taxon>
        <taxon>Roseomonadaceae</taxon>
        <taxon>Roseomonas</taxon>
    </lineage>
</organism>
<dbReference type="SUPFAM" id="SSF81343">
    <property type="entry name" value="Fumarate reductase respiratory complex transmembrane subunits"/>
    <property type="match status" value="1"/>
</dbReference>
<evidence type="ECO:0000256" key="1">
    <source>
        <dbReference type="ARBA" id="ARBA00001971"/>
    </source>
</evidence>
<evidence type="ECO:0000256" key="7">
    <source>
        <dbReference type="ARBA" id="ARBA00022692"/>
    </source>
</evidence>
<feature type="transmembrane region" description="Helical" evidence="13">
    <location>
        <begin position="127"/>
        <end position="147"/>
    </location>
</feature>
<dbReference type="InterPro" id="IPR014314">
    <property type="entry name" value="Succ_DH_cytb556"/>
</dbReference>
<comment type="function">
    <text evidence="2">Membrane-anchoring subunit of succinate dehydrogenase (SDH).</text>
</comment>